<gene>
    <name evidence="2" type="ORF">V6N12_009577</name>
</gene>
<name>A0ABR2B2B0_9ROSI</name>
<proteinExistence type="predicted"/>
<dbReference type="Proteomes" id="UP001472677">
    <property type="component" value="Unassembled WGS sequence"/>
</dbReference>
<evidence type="ECO:0000313" key="3">
    <source>
        <dbReference type="Proteomes" id="UP001472677"/>
    </source>
</evidence>
<reference evidence="2 3" key="1">
    <citation type="journal article" date="2024" name="G3 (Bethesda)">
        <title>Genome assembly of Hibiscus sabdariffa L. provides insights into metabolisms of medicinal natural products.</title>
        <authorList>
            <person name="Kim T."/>
        </authorList>
    </citation>
    <scope>NUCLEOTIDE SEQUENCE [LARGE SCALE GENOMIC DNA]</scope>
    <source>
        <strain evidence="2">TK-2024</strain>
        <tissue evidence="2">Old leaves</tissue>
    </source>
</reference>
<feature type="region of interest" description="Disordered" evidence="1">
    <location>
        <begin position="1"/>
        <end position="34"/>
    </location>
</feature>
<keyword evidence="3" id="KW-1185">Reference proteome</keyword>
<comment type="caution">
    <text evidence="2">The sequence shown here is derived from an EMBL/GenBank/DDBJ whole genome shotgun (WGS) entry which is preliminary data.</text>
</comment>
<evidence type="ECO:0000313" key="2">
    <source>
        <dbReference type="EMBL" id="KAK8500891.1"/>
    </source>
</evidence>
<dbReference type="EMBL" id="JBBPBM010000200">
    <property type="protein sequence ID" value="KAK8500891.1"/>
    <property type="molecule type" value="Genomic_DNA"/>
</dbReference>
<accession>A0ABR2B2B0</accession>
<organism evidence="2 3">
    <name type="scientific">Hibiscus sabdariffa</name>
    <name type="common">roselle</name>
    <dbReference type="NCBI Taxonomy" id="183260"/>
    <lineage>
        <taxon>Eukaryota</taxon>
        <taxon>Viridiplantae</taxon>
        <taxon>Streptophyta</taxon>
        <taxon>Embryophyta</taxon>
        <taxon>Tracheophyta</taxon>
        <taxon>Spermatophyta</taxon>
        <taxon>Magnoliopsida</taxon>
        <taxon>eudicotyledons</taxon>
        <taxon>Gunneridae</taxon>
        <taxon>Pentapetalae</taxon>
        <taxon>rosids</taxon>
        <taxon>malvids</taxon>
        <taxon>Malvales</taxon>
        <taxon>Malvaceae</taxon>
        <taxon>Malvoideae</taxon>
        <taxon>Hibiscus</taxon>
    </lineage>
</organism>
<sequence>MISRTFKHISGDGRIRISQQQQQQQPKPSTEIGSNHDVLLDLKLSNHAGDGNTGDTKARRESKIELDLFAQRNPTSSMIIVIIMVMIRKARVSLATSAREFSPTSQALGGHKTLTTQERALAKRRHQGLIERARSQFQPPRLCLPPVLNIFFQPFSWIFQQITPRGSVQLHGSQPLINFPQPSLSFNNGELVGMAGPSSSANRCFSENPQANPVINRVAAAAAAAAASASTSLGTEINTRWFRNRLSLKL</sequence>
<evidence type="ECO:0000256" key="1">
    <source>
        <dbReference type="SAM" id="MobiDB-lite"/>
    </source>
</evidence>
<protein>
    <submittedName>
        <fullName evidence="2">Uncharacterized protein</fullName>
    </submittedName>
</protein>